<evidence type="ECO:0000313" key="1">
    <source>
        <dbReference type="EMBL" id="KPL90007.1"/>
    </source>
</evidence>
<name>A0A0P6Y295_9CHLR</name>
<dbReference type="EMBL" id="LGKP01000014">
    <property type="protein sequence ID" value="KPL90007.1"/>
    <property type="molecule type" value="Genomic_DNA"/>
</dbReference>
<dbReference type="Proteomes" id="UP000050277">
    <property type="component" value="Unassembled WGS sequence"/>
</dbReference>
<dbReference type="STRING" id="70996.SE18_08625"/>
<evidence type="ECO:0000313" key="2">
    <source>
        <dbReference type="Proteomes" id="UP000050277"/>
    </source>
</evidence>
<proteinExistence type="predicted"/>
<protein>
    <submittedName>
        <fullName evidence="1">Uncharacterized protein</fullName>
    </submittedName>
</protein>
<gene>
    <name evidence="1" type="ORF">SE18_08625</name>
</gene>
<comment type="caution">
    <text evidence="1">The sequence shown here is derived from an EMBL/GenBank/DDBJ whole genome shotgun (WGS) entry which is preliminary data.</text>
</comment>
<accession>A0A0P6Y295</accession>
<sequence length="117" mass="13567">MTRKAKESVTTVDQLEVLGYILYQVELSPTRITLEPCGQQDGTTLWAIRRGERVCYNRSTKIFDYEPQPSNRTKQFLKTHRFKTVDDALAAWDAYKRTADYAAMMARYAPRNPETVL</sequence>
<reference evidence="1 2" key="1">
    <citation type="submission" date="2015-07" db="EMBL/GenBank/DDBJ databases">
        <title>Whole genome sequence of Herpetosiphon geysericola DSM 7119.</title>
        <authorList>
            <person name="Hemp J."/>
            <person name="Ward L.M."/>
            <person name="Pace L.A."/>
            <person name="Fischer W.W."/>
        </authorList>
    </citation>
    <scope>NUCLEOTIDE SEQUENCE [LARGE SCALE GENOMIC DNA]</scope>
    <source>
        <strain evidence="1 2">DSM 7119</strain>
    </source>
</reference>
<dbReference type="AlphaFoldDB" id="A0A0P6Y295"/>
<dbReference type="RefSeq" id="WP_054534038.1">
    <property type="nucleotide sequence ID" value="NZ_LGKP01000014.1"/>
</dbReference>
<organism evidence="1 2">
    <name type="scientific">Herpetosiphon geysericola</name>
    <dbReference type="NCBI Taxonomy" id="70996"/>
    <lineage>
        <taxon>Bacteria</taxon>
        <taxon>Bacillati</taxon>
        <taxon>Chloroflexota</taxon>
        <taxon>Chloroflexia</taxon>
        <taxon>Herpetosiphonales</taxon>
        <taxon>Herpetosiphonaceae</taxon>
        <taxon>Herpetosiphon</taxon>
    </lineage>
</organism>
<keyword evidence="2" id="KW-1185">Reference proteome</keyword>